<dbReference type="InterPro" id="IPR029063">
    <property type="entry name" value="SAM-dependent_MTases_sf"/>
</dbReference>
<dbReference type="Proteomes" id="UP000232323">
    <property type="component" value="Unassembled WGS sequence"/>
</dbReference>
<evidence type="ECO:0000313" key="2">
    <source>
        <dbReference type="Proteomes" id="UP000232323"/>
    </source>
</evidence>
<dbReference type="AlphaFoldDB" id="A0A250XSV8"/>
<proteinExistence type="predicted"/>
<protein>
    <recommendedName>
        <fullName evidence="3">DOT1 domain-containing protein</fullName>
    </recommendedName>
</protein>
<dbReference type="EMBL" id="BEGY01000238">
    <property type="protein sequence ID" value="GAX86181.1"/>
    <property type="molecule type" value="Genomic_DNA"/>
</dbReference>
<comment type="caution">
    <text evidence="1">The sequence shown here is derived from an EMBL/GenBank/DDBJ whole genome shotgun (WGS) entry which is preliminary data.</text>
</comment>
<keyword evidence="2" id="KW-1185">Reference proteome</keyword>
<organism evidence="1 2">
    <name type="scientific">Chlamydomonas eustigma</name>
    <dbReference type="NCBI Taxonomy" id="1157962"/>
    <lineage>
        <taxon>Eukaryota</taxon>
        <taxon>Viridiplantae</taxon>
        <taxon>Chlorophyta</taxon>
        <taxon>core chlorophytes</taxon>
        <taxon>Chlorophyceae</taxon>
        <taxon>CS clade</taxon>
        <taxon>Chlamydomonadales</taxon>
        <taxon>Chlamydomonadaceae</taxon>
        <taxon>Chlamydomonas</taxon>
    </lineage>
</organism>
<name>A0A250XSV8_9CHLO</name>
<evidence type="ECO:0000313" key="1">
    <source>
        <dbReference type="EMBL" id="GAX86181.1"/>
    </source>
</evidence>
<accession>A0A250XSV8</accession>
<dbReference type="Gene3D" id="3.40.50.150">
    <property type="entry name" value="Vaccinia Virus protein VP39"/>
    <property type="match status" value="1"/>
</dbReference>
<dbReference type="SUPFAM" id="SSF53335">
    <property type="entry name" value="S-adenosyl-L-methionine-dependent methyltransferases"/>
    <property type="match status" value="1"/>
</dbReference>
<sequence length="571" mass="63327">MFFSHEDTLNNDNCGSLNVSGIWCIHRESGRKSPVRLMDLIPSKSWVSLYVLTHNMNSDHAPPCSEESASAFLRFLDAFGADSGAFAKHFERVVMELQKRAGKDGLPKYGVLWTAEQVIEVPAVDRNNTNRRFQPPCMGSSHNLAAVVEVLGRVLMAPLHQHLCQQSLRRLSLSAGDTFLDIGHGAGLALHMVHYLYNTSQPKSDHLKFVGIEINACRYNQSRHLMERMKAVYLYDFQVPILSAKLICADVSDIETLGSVTHIFCNTCGFDGASKLYVGRLFIESNVAKHLVIADNGKPGLQKLMRAYGLSPADVQVLSDKPQSATLRGPAQGGVSVYYFQKRANKQPGLLYSSEADPSLQGIPPLGIHDTMFAAWPGDADTLSQMTNFILLLRDMETTVNLSLRAALSEIQKLRGSLSARLSEVSHALEVVKDMLRCISDCPWPALKMIVMKAEARIAGALKKMKYMAKALQLYLSSEEGGSSGSTAAKKFKENYSWLWTSTPMILENGELESSIWVSWRKVFISPGAVGTDLFWRKPFVKLIQTSGCLTESGWTSSHHLKALHPMWTMQ</sequence>
<gene>
    <name evidence="1" type="ORF">CEUSTIGMA_g13594.t1</name>
</gene>
<reference evidence="1 2" key="1">
    <citation type="submission" date="2017-08" db="EMBL/GenBank/DDBJ databases">
        <title>Acidophilic green algal genome provides insights into adaptation to an acidic environment.</title>
        <authorList>
            <person name="Hirooka S."/>
            <person name="Hirose Y."/>
            <person name="Kanesaki Y."/>
            <person name="Higuchi S."/>
            <person name="Fujiwara T."/>
            <person name="Onuma R."/>
            <person name="Era A."/>
            <person name="Ohbayashi R."/>
            <person name="Uzuka A."/>
            <person name="Nozaki H."/>
            <person name="Yoshikawa H."/>
            <person name="Miyagishima S.Y."/>
        </authorList>
    </citation>
    <scope>NUCLEOTIDE SEQUENCE [LARGE SCALE GENOMIC DNA]</scope>
    <source>
        <strain evidence="1 2">NIES-2499</strain>
    </source>
</reference>
<evidence type="ECO:0008006" key="3">
    <source>
        <dbReference type="Google" id="ProtNLM"/>
    </source>
</evidence>